<name>A0A8R7TZN5_TRIUA</name>
<reference evidence="2" key="1">
    <citation type="journal article" date="2013" name="Nature">
        <title>Draft genome of the wheat A-genome progenitor Triticum urartu.</title>
        <authorList>
            <person name="Ling H.Q."/>
            <person name="Zhao S."/>
            <person name="Liu D."/>
            <person name="Wang J."/>
            <person name="Sun H."/>
            <person name="Zhang C."/>
            <person name="Fan H."/>
            <person name="Li D."/>
            <person name="Dong L."/>
            <person name="Tao Y."/>
            <person name="Gao C."/>
            <person name="Wu H."/>
            <person name="Li Y."/>
            <person name="Cui Y."/>
            <person name="Guo X."/>
            <person name="Zheng S."/>
            <person name="Wang B."/>
            <person name="Yu K."/>
            <person name="Liang Q."/>
            <person name="Yang W."/>
            <person name="Lou X."/>
            <person name="Chen J."/>
            <person name="Feng M."/>
            <person name="Jian J."/>
            <person name="Zhang X."/>
            <person name="Luo G."/>
            <person name="Jiang Y."/>
            <person name="Liu J."/>
            <person name="Wang Z."/>
            <person name="Sha Y."/>
            <person name="Zhang B."/>
            <person name="Wu H."/>
            <person name="Tang D."/>
            <person name="Shen Q."/>
            <person name="Xue P."/>
            <person name="Zou S."/>
            <person name="Wang X."/>
            <person name="Liu X."/>
            <person name="Wang F."/>
            <person name="Yang Y."/>
            <person name="An X."/>
            <person name="Dong Z."/>
            <person name="Zhang K."/>
            <person name="Zhang X."/>
            <person name="Luo M.C."/>
            <person name="Dvorak J."/>
            <person name="Tong Y."/>
            <person name="Wang J."/>
            <person name="Yang H."/>
            <person name="Li Z."/>
            <person name="Wang D."/>
            <person name="Zhang A."/>
            <person name="Wang J."/>
        </authorList>
    </citation>
    <scope>NUCLEOTIDE SEQUENCE</scope>
    <source>
        <strain evidence="2">cv. G1812</strain>
    </source>
</reference>
<dbReference type="Gramene" id="TuG1812G0300004124.01.T01">
    <property type="protein sequence ID" value="TuG1812G0300004124.01.T01.cds471674"/>
    <property type="gene ID" value="TuG1812G0300004124.01"/>
</dbReference>
<proteinExistence type="predicted"/>
<accession>A0A8R7TZN5</accession>
<evidence type="ECO:0000313" key="2">
    <source>
        <dbReference type="Proteomes" id="UP000015106"/>
    </source>
</evidence>
<reference evidence="1" key="3">
    <citation type="submission" date="2022-06" db="UniProtKB">
        <authorList>
            <consortium name="EnsemblPlants"/>
        </authorList>
    </citation>
    <scope>IDENTIFICATION</scope>
</reference>
<sequence length="216" mass="23977">MTVQKNQLSATDDVSRPASRKLSAIHCSTSSGNALPLLSRFFMNRDSRSSDGVALRAAMVSVMNWSTTARLLRRLCSLPMPSAFLIRHRKLGNRNLCMVAKVASSKALAKGFSVKPGDSVSGSLPKVSPQMLSKVRRSRRSWRSTLAAASQWSARMRHRRSLMERLAQRAMAWRSVRVVNSSAAVLRWSSQVSPSELKMPWPRRSWNAACHMGPLG</sequence>
<reference evidence="1" key="2">
    <citation type="submission" date="2018-03" db="EMBL/GenBank/DDBJ databases">
        <title>The Triticum urartu genome reveals the dynamic nature of wheat genome evolution.</title>
        <authorList>
            <person name="Ling H."/>
            <person name="Ma B."/>
            <person name="Shi X."/>
            <person name="Liu H."/>
            <person name="Dong L."/>
            <person name="Sun H."/>
            <person name="Cao Y."/>
            <person name="Gao Q."/>
            <person name="Zheng S."/>
            <person name="Li Y."/>
            <person name="Yu Y."/>
            <person name="Du H."/>
            <person name="Qi M."/>
            <person name="Li Y."/>
            <person name="Yu H."/>
            <person name="Cui Y."/>
            <person name="Wang N."/>
            <person name="Chen C."/>
            <person name="Wu H."/>
            <person name="Zhao Y."/>
            <person name="Zhang J."/>
            <person name="Li Y."/>
            <person name="Zhou W."/>
            <person name="Zhang B."/>
            <person name="Hu W."/>
            <person name="Eijk M."/>
            <person name="Tang J."/>
            <person name="Witsenboer H."/>
            <person name="Zhao S."/>
            <person name="Li Z."/>
            <person name="Zhang A."/>
            <person name="Wang D."/>
            <person name="Liang C."/>
        </authorList>
    </citation>
    <scope>NUCLEOTIDE SEQUENCE [LARGE SCALE GENOMIC DNA]</scope>
    <source>
        <strain evidence="1">cv. G1812</strain>
    </source>
</reference>
<evidence type="ECO:0000313" key="1">
    <source>
        <dbReference type="EnsemblPlants" id="TuG1812G0300004124.01.T01.cds471674"/>
    </source>
</evidence>
<keyword evidence="2" id="KW-1185">Reference proteome</keyword>
<dbReference type="EnsemblPlants" id="TuG1812G0300004124.01.T01">
    <property type="protein sequence ID" value="TuG1812G0300004124.01.T01.cds471674"/>
    <property type="gene ID" value="TuG1812G0300004124.01"/>
</dbReference>
<organism evidence="1 2">
    <name type="scientific">Triticum urartu</name>
    <name type="common">Red wild einkorn</name>
    <name type="synonym">Crithodium urartu</name>
    <dbReference type="NCBI Taxonomy" id="4572"/>
    <lineage>
        <taxon>Eukaryota</taxon>
        <taxon>Viridiplantae</taxon>
        <taxon>Streptophyta</taxon>
        <taxon>Embryophyta</taxon>
        <taxon>Tracheophyta</taxon>
        <taxon>Spermatophyta</taxon>
        <taxon>Magnoliopsida</taxon>
        <taxon>Liliopsida</taxon>
        <taxon>Poales</taxon>
        <taxon>Poaceae</taxon>
        <taxon>BOP clade</taxon>
        <taxon>Pooideae</taxon>
        <taxon>Triticodae</taxon>
        <taxon>Triticeae</taxon>
        <taxon>Triticinae</taxon>
        <taxon>Triticum</taxon>
    </lineage>
</organism>
<dbReference type="AlphaFoldDB" id="A0A8R7TZN5"/>
<gene>
    <name evidence="1" type="primary">LOC125548858</name>
</gene>
<dbReference type="Proteomes" id="UP000015106">
    <property type="component" value="Chromosome 3"/>
</dbReference>
<protein>
    <submittedName>
        <fullName evidence="1">Uncharacterized protein</fullName>
    </submittedName>
</protein>